<dbReference type="InterPro" id="IPR029058">
    <property type="entry name" value="AB_hydrolase_fold"/>
</dbReference>
<comment type="caution">
    <text evidence="4">The sequence shown here is derived from an EMBL/GenBank/DDBJ whole genome shotgun (WGS) entry which is preliminary data.</text>
</comment>
<proteinExistence type="inferred from homology"/>
<dbReference type="Proteomes" id="UP001304298">
    <property type="component" value="Unassembled WGS sequence"/>
</dbReference>
<dbReference type="PANTHER" id="PTHR48081:SF8">
    <property type="entry name" value="ALPHA_BETA HYDROLASE FOLD-3 DOMAIN-CONTAINING PROTEIN-RELATED"/>
    <property type="match status" value="1"/>
</dbReference>
<evidence type="ECO:0000259" key="3">
    <source>
        <dbReference type="Pfam" id="PF07859"/>
    </source>
</evidence>
<evidence type="ECO:0000313" key="4">
    <source>
        <dbReference type="EMBL" id="MEA5362308.1"/>
    </source>
</evidence>
<organism evidence="4 5">
    <name type="scientific">Amycolatopsis heterodermiae</name>
    <dbReference type="NCBI Taxonomy" id="3110235"/>
    <lineage>
        <taxon>Bacteria</taxon>
        <taxon>Bacillati</taxon>
        <taxon>Actinomycetota</taxon>
        <taxon>Actinomycetes</taxon>
        <taxon>Pseudonocardiales</taxon>
        <taxon>Pseudonocardiaceae</taxon>
        <taxon>Amycolatopsis</taxon>
    </lineage>
</organism>
<dbReference type="RefSeq" id="WP_323329792.1">
    <property type="nucleotide sequence ID" value="NZ_JAYFSI010000005.1"/>
</dbReference>
<evidence type="ECO:0000313" key="5">
    <source>
        <dbReference type="Proteomes" id="UP001304298"/>
    </source>
</evidence>
<gene>
    <name evidence="4" type="ORF">VA596_22415</name>
</gene>
<dbReference type="Pfam" id="PF07859">
    <property type="entry name" value="Abhydrolase_3"/>
    <property type="match status" value="1"/>
</dbReference>
<comment type="similarity">
    <text evidence="1">Belongs to the 'GDXG' lipolytic enzyme family.</text>
</comment>
<dbReference type="EMBL" id="JAYFSI010000005">
    <property type="protein sequence ID" value="MEA5362308.1"/>
    <property type="molecule type" value="Genomic_DNA"/>
</dbReference>
<dbReference type="GO" id="GO:0016787">
    <property type="term" value="F:hydrolase activity"/>
    <property type="evidence" value="ECO:0007669"/>
    <property type="project" value="UniProtKB-KW"/>
</dbReference>
<dbReference type="InterPro" id="IPR050300">
    <property type="entry name" value="GDXG_lipolytic_enzyme"/>
</dbReference>
<feature type="domain" description="Alpha/beta hydrolase fold-3" evidence="3">
    <location>
        <begin position="119"/>
        <end position="325"/>
    </location>
</feature>
<reference evidence="4 5" key="1">
    <citation type="submission" date="2023-12" db="EMBL/GenBank/DDBJ databases">
        <title>Amycolatopsis sp. V23-08.</title>
        <authorList>
            <person name="Somphong A."/>
        </authorList>
    </citation>
    <scope>NUCLEOTIDE SEQUENCE [LARGE SCALE GENOMIC DNA]</scope>
    <source>
        <strain evidence="4 5">V23-08</strain>
    </source>
</reference>
<protein>
    <submittedName>
        <fullName evidence="4">Alpha/beta hydrolase</fullName>
    </submittedName>
</protein>
<dbReference type="InterPro" id="IPR013094">
    <property type="entry name" value="AB_hydrolase_3"/>
</dbReference>
<keyword evidence="2 4" id="KW-0378">Hydrolase</keyword>
<dbReference type="InterPro" id="IPR002168">
    <property type="entry name" value="Lipase_GDXG_HIS_AS"/>
</dbReference>
<accession>A0ABU5R7V0</accession>
<evidence type="ECO:0000256" key="2">
    <source>
        <dbReference type="ARBA" id="ARBA00022801"/>
    </source>
</evidence>
<dbReference type="PANTHER" id="PTHR48081">
    <property type="entry name" value="AB HYDROLASE SUPERFAMILY PROTEIN C4A8.06C"/>
    <property type="match status" value="1"/>
</dbReference>
<keyword evidence="5" id="KW-1185">Reference proteome</keyword>
<dbReference type="SUPFAM" id="SSF53474">
    <property type="entry name" value="alpha/beta-Hydrolases"/>
    <property type="match status" value="1"/>
</dbReference>
<name>A0ABU5R7V0_9PSEU</name>
<dbReference type="PROSITE" id="PS01173">
    <property type="entry name" value="LIPASE_GDXG_HIS"/>
    <property type="match status" value="1"/>
</dbReference>
<sequence length="373" mass="39334">MKRESASVWAVMTGVRLLLGLPRPVQRAIAGRPVEVDGRRLALSAQVLTRVARWAPFDEPHRGGSIGKVRRELDRAGVLAGATAGADVATRDVVVPGPGGPLRARIYEPGGCTAPAPSLVYFHGGGFVLGSVDTHDGACRVLAKESGVQVISVNYRLAPEHPFPAAPQDAVAAFRHIAEHADEFGVDRARLAVGGDSSGANLAAVVSHAATRGEGPLPAFTLLIAPATDALGGSASHRKFASGFRLDRDEWQWYRTRYLTDPADYTDPRASVLHDDSVGGLPPTYIATCGFDLLRDEGEAYAQKLEDAGVAVVFRCHGGQLHGYVNRAGFDPDALSALVHDAGVLRAGLRLSPPVTTETARPRLAADTGRGSL</sequence>
<dbReference type="Gene3D" id="3.40.50.1820">
    <property type="entry name" value="alpha/beta hydrolase"/>
    <property type="match status" value="1"/>
</dbReference>
<evidence type="ECO:0000256" key="1">
    <source>
        <dbReference type="ARBA" id="ARBA00010515"/>
    </source>
</evidence>